<reference evidence="1 2" key="1">
    <citation type="submission" date="2024-03" db="EMBL/GenBank/DDBJ databases">
        <title>Human intestinal bacterial collection.</title>
        <authorList>
            <person name="Pauvert C."/>
            <person name="Hitch T.C.A."/>
            <person name="Clavel T."/>
        </authorList>
    </citation>
    <scope>NUCLEOTIDE SEQUENCE [LARGE SCALE GENOMIC DNA]</scope>
    <source>
        <strain evidence="1 2">CLA-AA-H78B</strain>
    </source>
</reference>
<protein>
    <submittedName>
        <fullName evidence="1">Uncharacterized protein</fullName>
    </submittedName>
</protein>
<keyword evidence="2" id="KW-1185">Reference proteome</keyword>
<evidence type="ECO:0000313" key="1">
    <source>
        <dbReference type="EMBL" id="MEQ2577968.1"/>
    </source>
</evidence>
<dbReference type="Proteomes" id="UP001470288">
    <property type="component" value="Unassembled WGS sequence"/>
</dbReference>
<accession>A0ABV1HYG0</accession>
<comment type="caution">
    <text evidence="1">The sequence shown here is derived from an EMBL/GenBank/DDBJ whole genome shotgun (WGS) entry which is preliminary data.</text>
</comment>
<dbReference type="EMBL" id="JBBMFC010000005">
    <property type="protein sequence ID" value="MEQ2577968.1"/>
    <property type="molecule type" value="Genomic_DNA"/>
</dbReference>
<dbReference type="RefSeq" id="WP_349143859.1">
    <property type="nucleotide sequence ID" value="NZ_JBBMFC010000005.1"/>
</dbReference>
<sequence>MNPMALMKLMSAKNKFNANHPKVGAFFKAAFGSGLQEGTILELTVTKPDGEKMTTNLKVKPSDLELLNELRNMSNK</sequence>
<proteinExistence type="predicted"/>
<name>A0ABV1HYG0_9FIRM</name>
<evidence type="ECO:0000313" key="2">
    <source>
        <dbReference type="Proteomes" id="UP001470288"/>
    </source>
</evidence>
<gene>
    <name evidence="1" type="ORF">WMO62_03800</name>
</gene>
<organism evidence="1 2">
    <name type="scientific">Hominiventricola aquisgranensis</name>
    <dbReference type="NCBI Taxonomy" id="3133164"/>
    <lineage>
        <taxon>Bacteria</taxon>
        <taxon>Bacillati</taxon>
        <taxon>Bacillota</taxon>
        <taxon>Clostridia</taxon>
        <taxon>Lachnospirales</taxon>
        <taxon>Lachnospiraceae</taxon>
        <taxon>Hominiventricola</taxon>
    </lineage>
</organism>